<dbReference type="SUPFAM" id="SSF46785">
    <property type="entry name" value="Winged helix' DNA-binding domain"/>
    <property type="match status" value="1"/>
</dbReference>
<evidence type="ECO:0000259" key="4">
    <source>
        <dbReference type="PROSITE" id="PS50949"/>
    </source>
</evidence>
<accession>A0ABV1GEF1</accession>
<protein>
    <submittedName>
        <fullName evidence="5">GntR family transcriptional regulator</fullName>
    </submittedName>
</protein>
<dbReference type="RefSeq" id="WP_349215650.1">
    <property type="nucleotide sequence ID" value="NZ_JBBMFA010000083.1"/>
</dbReference>
<dbReference type="SMART" id="SM00345">
    <property type="entry name" value="HTH_GNTR"/>
    <property type="match status" value="1"/>
</dbReference>
<comment type="caution">
    <text evidence="5">The sequence shown here is derived from an EMBL/GenBank/DDBJ whole genome shotgun (WGS) entry which is preliminary data.</text>
</comment>
<keyword evidence="6" id="KW-1185">Reference proteome</keyword>
<reference evidence="5 6" key="1">
    <citation type="submission" date="2024-03" db="EMBL/GenBank/DDBJ databases">
        <title>Human intestinal bacterial collection.</title>
        <authorList>
            <person name="Pauvert C."/>
            <person name="Hitch T.C.A."/>
            <person name="Clavel T."/>
        </authorList>
    </citation>
    <scope>NUCLEOTIDE SEQUENCE [LARGE SCALE GENOMIC DNA]</scope>
    <source>
        <strain evidence="5 6">CLA-JM-H11</strain>
    </source>
</reference>
<dbReference type="Pfam" id="PF07729">
    <property type="entry name" value="FCD"/>
    <property type="match status" value="1"/>
</dbReference>
<dbReference type="Gene3D" id="1.10.10.10">
    <property type="entry name" value="Winged helix-like DNA-binding domain superfamily/Winged helix DNA-binding domain"/>
    <property type="match status" value="1"/>
</dbReference>
<keyword evidence="2" id="KW-0238">DNA-binding</keyword>
<dbReference type="EMBL" id="JBBMFA010000083">
    <property type="protein sequence ID" value="MEQ2520189.1"/>
    <property type="molecule type" value="Genomic_DNA"/>
</dbReference>
<dbReference type="CDD" id="cd07377">
    <property type="entry name" value="WHTH_GntR"/>
    <property type="match status" value="1"/>
</dbReference>
<organism evidence="5 6">
    <name type="scientific">Ruthenibacterium intestinale</name>
    <dbReference type="NCBI Taxonomy" id="3133163"/>
    <lineage>
        <taxon>Bacteria</taxon>
        <taxon>Bacillati</taxon>
        <taxon>Bacillota</taxon>
        <taxon>Clostridia</taxon>
        <taxon>Eubacteriales</taxon>
        <taxon>Oscillospiraceae</taxon>
        <taxon>Ruthenibacterium</taxon>
    </lineage>
</organism>
<gene>
    <name evidence="5" type="ORF">WMO24_07070</name>
</gene>
<sequence length="218" mass="24903">MKYNSKVDLVYKAILDGVKKGDYLPGDRIVISRVAKENGCSEIPVREALRRLESEKIVELVPNKGAVVTQVSKSFLEQLFVVKAILEGQAVRIVVDHITDAQLAKLRDLAEKMREAFEQENLKRCSALNRKFHIDLYSTTGNDVLVQHIAELWNKWPLGHYANQVPDEWYRISTQQHFDLLDAIAAKDKDRAEQIMWAHKRGAVENVGKRTESHDIAE</sequence>
<feature type="domain" description="HTH gntR-type" evidence="4">
    <location>
        <begin position="4"/>
        <end position="71"/>
    </location>
</feature>
<dbReference type="InterPro" id="IPR036388">
    <property type="entry name" value="WH-like_DNA-bd_sf"/>
</dbReference>
<dbReference type="SUPFAM" id="SSF48008">
    <property type="entry name" value="GntR ligand-binding domain-like"/>
    <property type="match status" value="1"/>
</dbReference>
<dbReference type="Gene3D" id="1.20.120.530">
    <property type="entry name" value="GntR ligand-binding domain-like"/>
    <property type="match status" value="1"/>
</dbReference>
<dbReference type="InterPro" id="IPR011711">
    <property type="entry name" value="GntR_C"/>
</dbReference>
<dbReference type="PANTHER" id="PTHR43537">
    <property type="entry name" value="TRANSCRIPTIONAL REGULATOR, GNTR FAMILY"/>
    <property type="match status" value="1"/>
</dbReference>
<evidence type="ECO:0000256" key="2">
    <source>
        <dbReference type="ARBA" id="ARBA00023125"/>
    </source>
</evidence>
<dbReference type="InterPro" id="IPR036390">
    <property type="entry name" value="WH_DNA-bd_sf"/>
</dbReference>
<keyword evidence="3" id="KW-0804">Transcription</keyword>
<evidence type="ECO:0000313" key="6">
    <source>
        <dbReference type="Proteomes" id="UP001477672"/>
    </source>
</evidence>
<evidence type="ECO:0000256" key="1">
    <source>
        <dbReference type="ARBA" id="ARBA00023015"/>
    </source>
</evidence>
<dbReference type="SMART" id="SM00895">
    <property type="entry name" value="FCD"/>
    <property type="match status" value="1"/>
</dbReference>
<dbReference type="PANTHER" id="PTHR43537:SF24">
    <property type="entry name" value="GLUCONATE OPERON TRANSCRIPTIONAL REPRESSOR"/>
    <property type="match status" value="1"/>
</dbReference>
<evidence type="ECO:0000313" key="5">
    <source>
        <dbReference type="EMBL" id="MEQ2520189.1"/>
    </source>
</evidence>
<dbReference type="Pfam" id="PF00392">
    <property type="entry name" value="GntR"/>
    <property type="match status" value="1"/>
</dbReference>
<dbReference type="Proteomes" id="UP001477672">
    <property type="component" value="Unassembled WGS sequence"/>
</dbReference>
<name>A0ABV1GEF1_9FIRM</name>
<dbReference type="PROSITE" id="PS50949">
    <property type="entry name" value="HTH_GNTR"/>
    <property type="match status" value="1"/>
</dbReference>
<keyword evidence="1" id="KW-0805">Transcription regulation</keyword>
<dbReference type="InterPro" id="IPR000524">
    <property type="entry name" value="Tscrpt_reg_HTH_GntR"/>
</dbReference>
<dbReference type="InterPro" id="IPR008920">
    <property type="entry name" value="TF_FadR/GntR_C"/>
</dbReference>
<evidence type="ECO:0000256" key="3">
    <source>
        <dbReference type="ARBA" id="ARBA00023163"/>
    </source>
</evidence>
<proteinExistence type="predicted"/>